<dbReference type="EMBL" id="KN835501">
    <property type="protein sequence ID" value="KIK36763.1"/>
    <property type="molecule type" value="Genomic_DNA"/>
</dbReference>
<name>A0A0D0AY08_9AGAM</name>
<evidence type="ECO:0000313" key="1">
    <source>
        <dbReference type="EMBL" id="KIK36763.1"/>
    </source>
</evidence>
<dbReference type="Proteomes" id="UP000054485">
    <property type="component" value="Unassembled WGS sequence"/>
</dbReference>
<protein>
    <submittedName>
        <fullName evidence="1">Uncharacterized protein</fullName>
    </submittedName>
</protein>
<dbReference type="InParanoid" id="A0A0D0AY08"/>
<sequence length="69" mass="7630">MPSGGGFCDVDSKGIPLWSVPCLSTIACRIMSRASTLTQRLPRPMSSWYEVFCTTPKTRPLGNIFFNTT</sequence>
<reference evidence="1 2" key="1">
    <citation type="submission" date="2014-04" db="EMBL/GenBank/DDBJ databases">
        <authorList>
            <consortium name="DOE Joint Genome Institute"/>
            <person name="Kuo A."/>
            <person name="Ruytinx J."/>
            <person name="Rineau F."/>
            <person name="Colpaert J."/>
            <person name="Kohler A."/>
            <person name="Nagy L.G."/>
            <person name="Floudas D."/>
            <person name="Copeland A."/>
            <person name="Barry K.W."/>
            <person name="Cichocki N."/>
            <person name="Veneault-Fourrey C."/>
            <person name="LaButti K."/>
            <person name="Lindquist E.A."/>
            <person name="Lipzen A."/>
            <person name="Lundell T."/>
            <person name="Morin E."/>
            <person name="Murat C."/>
            <person name="Sun H."/>
            <person name="Tunlid A."/>
            <person name="Henrissat B."/>
            <person name="Grigoriev I.V."/>
            <person name="Hibbett D.S."/>
            <person name="Martin F."/>
            <person name="Nordberg H.P."/>
            <person name="Cantor M.N."/>
            <person name="Hua S.X."/>
        </authorList>
    </citation>
    <scope>NUCLEOTIDE SEQUENCE [LARGE SCALE GENOMIC DNA]</scope>
    <source>
        <strain evidence="1 2">UH-Slu-Lm8-n1</strain>
    </source>
</reference>
<evidence type="ECO:0000313" key="2">
    <source>
        <dbReference type="Proteomes" id="UP000054485"/>
    </source>
</evidence>
<keyword evidence="2" id="KW-1185">Reference proteome</keyword>
<organism evidence="1 2">
    <name type="scientific">Suillus luteus UH-Slu-Lm8-n1</name>
    <dbReference type="NCBI Taxonomy" id="930992"/>
    <lineage>
        <taxon>Eukaryota</taxon>
        <taxon>Fungi</taxon>
        <taxon>Dikarya</taxon>
        <taxon>Basidiomycota</taxon>
        <taxon>Agaricomycotina</taxon>
        <taxon>Agaricomycetes</taxon>
        <taxon>Agaricomycetidae</taxon>
        <taxon>Boletales</taxon>
        <taxon>Suillineae</taxon>
        <taxon>Suillaceae</taxon>
        <taxon>Suillus</taxon>
    </lineage>
</organism>
<dbReference type="HOGENOM" id="CLU_2777618_0_0_1"/>
<accession>A0A0D0AY08</accession>
<dbReference type="AlphaFoldDB" id="A0A0D0AY08"/>
<proteinExistence type="predicted"/>
<gene>
    <name evidence="1" type="ORF">CY34DRAFT_497282</name>
</gene>
<reference evidence="2" key="2">
    <citation type="submission" date="2015-01" db="EMBL/GenBank/DDBJ databases">
        <title>Evolutionary Origins and Diversification of the Mycorrhizal Mutualists.</title>
        <authorList>
            <consortium name="DOE Joint Genome Institute"/>
            <consortium name="Mycorrhizal Genomics Consortium"/>
            <person name="Kohler A."/>
            <person name="Kuo A."/>
            <person name="Nagy L.G."/>
            <person name="Floudas D."/>
            <person name="Copeland A."/>
            <person name="Barry K.W."/>
            <person name="Cichocki N."/>
            <person name="Veneault-Fourrey C."/>
            <person name="LaButti K."/>
            <person name="Lindquist E.A."/>
            <person name="Lipzen A."/>
            <person name="Lundell T."/>
            <person name="Morin E."/>
            <person name="Murat C."/>
            <person name="Riley R."/>
            <person name="Ohm R."/>
            <person name="Sun H."/>
            <person name="Tunlid A."/>
            <person name="Henrissat B."/>
            <person name="Grigoriev I.V."/>
            <person name="Hibbett D.S."/>
            <person name="Martin F."/>
        </authorList>
    </citation>
    <scope>NUCLEOTIDE SEQUENCE [LARGE SCALE GENOMIC DNA]</scope>
    <source>
        <strain evidence="2">UH-Slu-Lm8-n1</strain>
    </source>
</reference>